<keyword evidence="3" id="KW-1185">Reference proteome</keyword>
<dbReference type="AlphaFoldDB" id="W9GJT4"/>
<dbReference type="OrthoDB" id="4626621at2"/>
<reference evidence="3" key="1">
    <citation type="submission" date="2013-08" db="EMBL/GenBank/DDBJ databases">
        <title>Intrasporangium oryzae NRRL B-24470.</title>
        <authorList>
            <person name="Liu H."/>
            <person name="Wang G."/>
        </authorList>
    </citation>
    <scope>NUCLEOTIDE SEQUENCE [LARGE SCALE GENOMIC DNA]</scope>
    <source>
        <strain evidence="3">Q5-1</strain>
    </source>
</reference>
<dbReference type="Proteomes" id="UP000019494">
    <property type="component" value="Unassembled WGS sequence"/>
</dbReference>
<sequence length="209" mass="23116">MDEELRPYSWWLIAPDDDHLGPVVEAVRQHDWVVFAGEEDDPSAAPPVALTLSKTADGRMVCTGMIIGLSQAHPGHVGPLEITSRDLRRIPVAELVGRAIYADQAPEHHAPARRRAIAGAPESLTLKRNPGPKGHPDKHFQQVAEMYRRALEESPRAPIVWLTKELHADRSTVARWLRRARDKGFLGEATPGRAGESVPESSTEGERNE</sequence>
<protein>
    <submittedName>
        <fullName evidence="2">Uncharacterized protein</fullName>
    </submittedName>
</protein>
<comment type="caution">
    <text evidence="2">The sequence shown here is derived from an EMBL/GenBank/DDBJ whole genome shotgun (WGS) entry which is preliminary data.</text>
</comment>
<feature type="region of interest" description="Disordered" evidence="1">
    <location>
        <begin position="118"/>
        <end position="138"/>
    </location>
</feature>
<proteinExistence type="predicted"/>
<dbReference type="RefSeq" id="WP_034718695.1">
    <property type="nucleotide sequence ID" value="NZ_AWQS01000152.1"/>
</dbReference>
<name>W9GJT4_9MICO</name>
<dbReference type="EMBL" id="AWQS01000152">
    <property type="protein sequence ID" value="EWT05058.1"/>
    <property type="molecule type" value="Genomic_DNA"/>
</dbReference>
<feature type="region of interest" description="Disordered" evidence="1">
    <location>
        <begin position="182"/>
        <end position="209"/>
    </location>
</feature>
<evidence type="ECO:0000256" key="1">
    <source>
        <dbReference type="SAM" id="MobiDB-lite"/>
    </source>
</evidence>
<evidence type="ECO:0000313" key="2">
    <source>
        <dbReference type="EMBL" id="EWT05058.1"/>
    </source>
</evidence>
<organism evidence="2 3">
    <name type="scientific">Intrasporangium chromatireducens Q5-1</name>
    <dbReference type="NCBI Taxonomy" id="584657"/>
    <lineage>
        <taxon>Bacteria</taxon>
        <taxon>Bacillati</taxon>
        <taxon>Actinomycetota</taxon>
        <taxon>Actinomycetes</taxon>
        <taxon>Micrococcales</taxon>
        <taxon>Intrasporangiaceae</taxon>
        <taxon>Intrasporangium</taxon>
    </lineage>
</organism>
<evidence type="ECO:0000313" key="3">
    <source>
        <dbReference type="Proteomes" id="UP000019494"/>
    </source>
</evidence>
<gene>
    <name evidence="2" type="ORF">N864_07625</name>
</gene>
<accession>W9GJT4</accession>